<accession>A0A165KD28</accession>
<dbReference type="EMBL" id="MCOL01000001">
    <property type="protein sequence ID" value="ODO62405.1"/>
    <property type="molecule type" value="Genomic_DNA"/>
</dbReference>
<dbReference type="Gene3D" id="3.40.50.2000">
    <property type="entry name" value="Glycogen Phosphorylase B"/>
    <property type="match status" value="2"/>
</dbReference>
<protein>
    <submittedName>
        <fullName evidence="1">Uncharacterized protein</fullName>
    </submittedName>
</protein>
<dbReference type="EMBL" id="LUXM01000026">
    <property type="protein sequence ID" value="KZU95534.1"/>
    <property type="molecule type" value="Genomic_DNA"/>
</dbReference>
<dbReference type="PANTHER" id="PTHR12526:SF630">
    <property type="entry name" value="GLYCOSYLTRANSFERASE"/>
    <property type="match status" value="1"/>
</dbReference>
<dbReference type="AlphaFoldDB" id="A0A165KD28"/>
<dbReference type="SUPFAM" id="SSF53756">
    <property type="entry name" value="UDP-Glycosyltransferase/glycogen phosphorylase"/>
    <property type="match status" value="1"/>
</dbReference>
<dbReference type="PANTHER" id="PTHR12526">
    <property type="entry name" value="GLYCOSYLTRANSFERASE"/>
    <property type="match status" value="1"/>
</dbReference>
<dbReference type="Pfam" id="PF13692">
    <property type="entry name" value="Glyco_trans_1_4"/>
    <property type="match status" value="1"/>
</dbReference>
<gene>
    <name evidence="1" type="ORF">Lp19_1488</name>
    <name evidence="2" type="ORF">LPJSA22_02419</name>
</gene>
<evidence type="ECO:0000313" key="2">
    <source>
        <dbReference type="EMBL" id="ODO62405.1"/>
    </source>
</evidence>
<name>A0A165KD28_LACPN</name>
<comment type="caution">
    <text evidence="1">The sequence shown here is derived from an EMBL/GenBank/DDBJ whole genome shotgun (WGS) entry which is preliminary data.</text>
</comment>
<reference evidence="2 4" key="2">
    <citation type="submission" date="2016-08" db="EMBL/GenBank/DDBJ databases">
        <title>Genome sequencing of Lactobacillus plantarum JSA22, isolated from fermented soybean paste.</title>
        <authorList>
            <person name="Choi H.S."/>
        </authorList>
    </citation>
    <scope>NUCLEOTIDE SEQUENCE [LARGE SCALE GENOMIC DNA]</scope>
    <source>
        <strain evidence="2 4">JSA22</strain>
    </source>
</reference>
<dbReference type="PATRIC" id="fig|1590.143.peg.671"/>
<evidence type="ECO:0000313" key="4">
    <source>
        <dbReference type="Proteomes" id="UP000094892"/>
    </source>
</evidence>
<evidence type="ECO:0000313" key="3">
    <source>
        <dbReference type="Proteomes" id="UP000076882"/>
    </source>
</evidence>
<dbReference type="Proteomes" id="UP000094892">
    <property type="component" value="Unassembled WGS sequence"/>
</dbReference>
<dbReference type="Proteomes" id="UP000076882">
    <property type="component" value="Unassembled WGS sequence"/>
</dbReference>
<organism evidence="1 3">
    <name type="scientific">Lactiplantibacillus plantarum</name>
    <name type="common">Lactobacillus plantarum</name>
    <dbReference type="NCBI Taxonomy" id="1590"/>
    <lineage>
        <taxon>Bacteria</taxon>
        <taxon>Bacillati</taxon>
        <taxon>Bacillota</taxon>
        <taxon>Bacilli</taxon>
        <taxon>Lactobacillales</taxon>
        <taxon>Lactobacillaceae</taxon>
        <taxon>Lactiplantibacillus</taxon>
    </lineage>
</organism>
<reference evidence="1 3" key="1">
    <citation type="submission" date="2016-03" db="EMBL/GenBank/DDBJ databases">
        <title>Comparative genomics of 54 Lactobacillus plantarum strains reveals genomic uncoupling from niche constraints.</title>
        <authorList>
            <person name="Martino M.E."/>
        </authorList>
    </citation>
    <scope>NUCLEOTIDE SEQUENCE [LARGE SCALE GENOMIC DNA]</scope>
    <source>
        <strain evidence="1 3">19.1</strain>
    </source>
</reference>
<evidence type="ECO:0000313" key="1">
    <source>
        <dbReference type="EMBL" id="KZU95534.1"/>
    </source>
</evidence>
<sequence length="391" mass="43568">MFNRQSTMLMKILITVENLVMDGVKRAATVLGNALTSQAEVAFYSLAQPRSFYELSAPLITARRPASATVLNYFGADPLTVYAPQIDDLLTTIGSGAYDAVILPGGLLTSFAPAIKQRFPRVNVIAWMHNNVDIYLNQYYVQMQDELVAGLLAADTVVTLTDYDWEGYSRFNAHTVKFYNPPTMQAHGQQADLAQHIIAYTGRIDLQHKGLDYLLTVARALPDDWQIAVAGTGPEDQLATFNRLMAELDVRDRIIYRGALKDTELRAHYQQASVFMMTSRWEGMPLVMGEAMTMGLPIVSMWNTGSAEYLQGGQYGVLTPARDVNALITGLMPLLTDFDCRAEYAARARQRSHDFTLSKIVRQWLALLNRQYVPQTVVESNWPADLSSGGH</sequence>
<proteinExistence type="predicted"/>